<sequence length="408" mass="48429">METKYHVKHYDEKDNIIESQQSELRRFFEKNKLGKLKIELDQFTIEVLSEEPPKKDYSKFVKKLKFLINYGWELIFQYHRYQIRIDVEPTDFIENPLYLAEKFQSPQFRQRNSGLSGFYGDITNLSIVDAANIYTVLNDFYNEISIISWLELLDHWLYVTEEDGNLWDFVRIDQNPLKTQIFLAKLIESLYLFSMPDFFLAQAINMPTAHLLYNRTSYQDMDVDGLDMFNPYFWLVNLFDGKSVDHYISNLNKLYKPVLADETEVLTNNEYYDLGRDFRVMIQTMWMTIQCRILPVEWTKVFEVDRSMDAIGELQNDIKSCLNNLPVNSPVNLEDLIGQLFGREWKVLAYEKAIDSMVEQKVCDKSRSITFSMCRMEDLELIIKTCYLMLLEMKRKKATGQLVDIDYL</sequence>
<gene>
    <name evidence="1" type="ORF">CLV99_2766</name>
</gene>
<dbReference type="EMBL" id="SNYV01000014">
    <property type="protein sequence ID" value="TDQ77361.1"/>
    <property type="molecule type" value="Genomic_DNA"/>
</dbReference>
<protein>
    <submittedName>
        <fullName evidence="1">Uncharacterized protein</fullName>
    </submittedName>
</protein>
<organism evidence="1 2">
    <name type="scientific">Sphingobacterium yanglingense</name>
    <dbReference type="NCBI Taxonomy" id="1437280"/>
    <lineage>
        <taxon>Bacteria</taxon>
        <taxon>Pseudomonadati</taxon>
        <taxon>Bacteroidota</taxon>
        <taxon>Sphingobacteriia</taxon>
        <taxon>Sphingobacteriales</taxon>
        <taxon>Sphingobacteriaceae</taxon>
        <taxon>Sphingobacterium</taxon>
    </lineage>
</organism>
<keyword evidence="2" id="KW-1185">Reference proteome</keyword>
<dbReference type="AlphaFoldDB" id="A0A4R6WMS1"/>
<name>A0A4R6WMS1_9SPHI</name>
<dbReference type="Proteomes" id="UP000295292">
    <property type="component" value="Unassembled WGS sequence"/>
</dbReference>
<accession>A0A4R6WMS1</accession>
<reference evidence="1 2" key="1">
    <citation type="submission" date="2019-03" db="EMBL/GenBank/DDBJ databases">
        <title>Genomic Encyclopedia of Archaeal and Bacterial Type Strains, Phase II (KMG-II): from individual species to whole genera.</title>
        <authorList>
            <person name="Goeker M."/>
        </authorList>
    </citation>
    <scope>NUCLEOTIDE SEQUENCE [LARGE SCALE GENOMIC DNA]</scope>
    <source>
        <strain evidence="1 2">DSM 28353</strain>
    </source>
</reference>
<evidence type="ECO:0000313" key="1">
    <source>
        <dbReference type="EMBL" id="TDQ77361.1"/>
    </source>
</evidence>
<evidence type="ECO:0000313" key="2">
    <source>
        <dbReference type="Proteomes" id="UP000295292"/>
    </source>
</evidence>
<dbReference type="OrthoDB" id="714341at2"/>
<comment type="caution">
    <text evidence="1">The sequence shown here is derived from an EMBL/GenBank/DDBJ whole genome shotgun (WGS) entry which is preliminary data.</text>
</comment>
<dbReference type="RefSeq" id="WP_133584989.1">
    <property type="nucleotide sequence ID" value="NZ_SNYV01000014.1"/>
</dbReference>
<proteinExistence type="predicted"/>